<dbReference type="GO" id="GO:0016787">
    <property type="term" value="F:hydrolase activity"/>
    <property type="evidence" value="ECO:0007669"/>
    <property type="project" value="UniProtKB-KW"/>
</dbReference>
<keyword evidence="1" id="KW-0067">ATP-binding</keyword>
<comment type="caution">
    <text evidence="4">The sequence shown here is derived from an EMBL/GenBank/DDBJ whole genome shotgun (WGS) entry which is preliminary data.</text>
</comment>
<comment type="similarity">
    <text evidence="1">Belongs to the helicase family.</text>
</comment>
<dbReference type="EC" id="5.6.2.3" evidence="1"/>
<dbReference type="InterPro" id="IPR027417">
    <property type="entry name" value="P-loop_NTPase"/>
</dbReference>
<gene>
    <name evidence="4" type="ORF">LSAT_V11C300102460</name>
</gene>
<dbReference type="InterPro" id="IPR049163">
    <property type="entry name" value="Pif1-like_2B_dom"/>
</dbReference>
<dbReference type="PANTHER" id="PTHR10492">
    <property type="match status" value="1"/>
</dbReference>
<dbReference type="Pfam" id="PF05970">
    <property type="entry name" value="PIF1"/>
    <property type="match status" value="1"/>
</dbReference>
<dbReference type="GO" id="GO:0006310">
    <property type="term" value="P:DNA recombination"/>
    <property type="evidence" value="ECO:0007669"/>
    <property type="project" value="UniProtKB-KW"/>
</dbReference>
<sequence>MKIVKMEELKESYKRNNHACFARILHPLHIYSALKDDKTKKYPLDLYTIEFQKRGLPHCHTLLWVSAKDRIKIASDFDNYITVELPDPVNKPNLYNTITTCMIHGPCGPLNQKAACMKEGKCKKHFPKPFLDATFFDTDGYVRYKHSSTAHHTTRFGQIVDNGDIVPYNKRLCSQFRAHINVEYCGWSMLIKYLFKYISKGADRVKYTIQKQVNADVASSSVPTAAHERVTNHDCRPINEVHNYLDGRYIYPHEAAWRILDFHIHHRYPPVQVLIVHEENMQQLVFNGDSSIPEVLSNSYASTTTLLGWFESNSRDPQGHDLTYLDYPKNYKWDKSSRLVFVHPTSGELFYLRMLLCHQKGCTSFKDLCTVAGTVYPTFRAACNALRLIGDDVEWLTCFTEAATWATASQLRSLFCHLLLFCEVSNPLLLWNTACNRMKDDYLHSLSAEVPDKAVTSMAGIVEQQLLHDLDDMLRSAVPSKSMRDFGLTVPSVDVTGVLRNRLLLEEMSYDKERLRKQHSDLLPKLNRHQRLVYNNVVSSIENNKQVLIFVYGHGGTGKTFLWTTILSYLRSMGKIALAVAASGIASLLLPSGTTAHSRFKLPIDLNNKKSCDIKKHTFLGDLLQRTTLILWDEAPMSDRRCFEYLDRSLRDVNIGPFGGDFRQTLHVVPRSTRSEIIGLSLSNLNPLIQYPSLMTLSDFATWLLAIGDGHIGVPDKDDPRDSSWIEISSSLLISPSPNSLQTLIDFVYGDDTLNQSTASQLLARAIVCPTNESADEINCQALKMVATAARVYNSTDTMQPIGKHTSDFEDLYPIEYLNQLTFPGIPPHELLLKVDCPIILLRNINQKEGLCNGTRLIVSQLLPTVIEATIITGTLIGKRVYIPRIKFIHKSLDLPFVFSRKQFPVKVCYAMTINKSQGQSLRKIGIYLSQPVFAHGQLYVALSQATSPDSIRILLNNTDTCKNNETKNVVYRDLLQKVTSTEITECKQQMTTISELKAEGIGGPLQVRILHKWKHDIRQYETWYLDVDKYIKCYIISDYSCPKLDKYQKVLENDFYIDVGLKSTIQRIPDTITIPKNLSKLIELGEAPPYYLAYALTYKQTSLTFFRRYRIAQKQIENHFELAINLWKECITNTQKFNRASLNDPYATTVVAVTNLKQSKSYGTQRRYRFTGPSRPIPALSGTPTTLYEMKLKTIFDLLDKTFIVEASIKEFHFQNTWYQTTCPFCKVPIFRRGPQWYCSAHGLIEKPGYIYNLTVTIADTTNTIPAIVSETSCRKLLKSSLEKFISNNPVTNRNTLPSIMTDQKEQTKTMCIQMLRASTPDNIRFIIIDIQQSTTPLETPIPTTPGQTLTKRIRSDNKTPEASESTRPVVRTLTFTPPVLFSSILIESGDVAWERAT</sequence>
<dbReference type="Proteomes" id="UP000235145">
    <property type="component" value="Unassembled WGS sequence"/>
</dbReference>
<keyword evidence="1" id="KW-0233">DNA recombination</keyword>
<accession>A0A9R1W8H8</accession>
<protein>
    <recommendedName>
        <fullName evidence="1">ATP-dependent DNA helicase</fullName>
        <ecNumber evidence="1">5.6.2.3</ecNumber>
    </recommendedName>
</protein>
<name>A0A9R1W8H8_LACSA</name>
<dbReference type="Gene3D" id="3.40.50.300">
    <property type="entry name" value="P-loop containing nucleotide triphosphate hydrolases"/>
    <property type="match status" value="1"/>
</dbReference>
<keyword evidence="1" id="KW-0347">Helicase</keyword>
<reference evidence="4 5" key="1">
    <citation type="journal article" date="2017" name="Nat. Commun.">
        <title>Genome assembly with in vitro proximity ligation data and whole-genome triplication in lettuce.</title>
        <authorList>
            <person name="Reyes-Chin-Wo S."/>
            <person name="Wang Z."/>
            <person name="Yang X."/>
            <person name="Kozik A."/>
            <person name="Arikit S."/>
            <person name="Song C."/>
            <person name="Xia L."/>
            <person name="Froenicke L."/>
            <person name="Lavelle D.O."/>
            <person name="Truco M.J."/>
            <person name="Xia R."/>
            <person name="Zhu S."/>
            <person name="Xu C."/>
            <person name="Xu H."/>
            <person name="Xu X."/>
            <person name="Cox K."/>
            <person name="Korf I."/>
            <person name="Meyers B.C."/>
            <person name="Michelmore R.W."/>
        </authorList>
    </citation>
    <scope>NUCLEOTIDE SEQUENCE [LARGE SCALE GENOMIC DNA]</scope>
    <source>
        <strain evidence="5">cv. Salinas</strain>
        <tissue evidence="4">Seedlings</tissue>
    </source>
</reference>
<evidence type="ECO:0000313" key="5">
    <source>
        <dbReference type="Proteomes" id="UP000235145"/>
    </source>
</evidence>
<dbReference type="SUPFAM" id="SSF52540">
    <property type="entry name" value="P-loop containing nucleoside triphosphate hydrolases"/>
    <property type="match status" value="2"/>
</dbReference>
<dbReference type="EMBL" id="NBSK02000003">
    <property type="protein sequence ID" value="KAJ0219298.1"/>
    <property type="molecule type" value="Genomic_DNA"/>
</dbReference>
<organism evidence="4 5">
    <name type="scientific">Lactuca sativa</name>
    <name type="common">Garden lettuce</name>
    <dbReference type="NCBI Taxonomy" id="4236"/>
    <lineage>
        <taxon>Eukaryota</taxon>
        <taxon>Viridiplantae</taxon>
        <taxon>Streptophyta</taxon>
        <taxon>Embryophyta</taxon>
        <taxon>Tracheophyta</taxon>
        <taxon>Spermatophyta</taxon>
        <taxon>Magnoliopsida</taxon>
        <taxon>eudicotyledons</taxon>
        <taxon>Gunneridae</taxon>
        <taxon>Pentapetalae</taxon>
        <taxon>asterids</taxon>
        <taxon>campanulids</taxon>
        <taxon>Asterales</taxon>
        <taxon>Asteraceae</taxon>
        <taxon>Cichorioideae</taxon>
        <taxon>Cichorieae</taxon>
        <taxon>Lactucinae</taxon>
        <taxon>Lactuca</taxon>
    </lineage>
</organism>
<dbReference type="PANTHER" id="PTHR10492:SF96">
    <property type="entry name" value="ATP-DEPENDENT DNA HELICASE"/>
    <property type="match status" value="1"/>
</dbReference>
<comment type="cofactor">
    <cofactor evidence="1">
        <name>Mg(2+)</name>
        <dbReference type="ChEBI" id="CHEBI:18420"/>
    </cofactor>
</comment>
<evidence type="ECO:0000256" key="1">
    <source>
        <dbReference type="RuleBase" id="RU363044"/>
    </source>
</evidence>
<dbReference type="GO" id="GO:0043139">
    <property type="term" value="F:5'-3' DNA helicase activity"/>
    <property type="evidence" value="ECO:0007669"/>
    <property type="project" value="UniProtKB-EC"/>
</dbReference>
<comment type="catalytic activity">
    <reaction evidence="1">
        <text>ATP + H2O = ADP + phosphate + H(+)</text>
        <dbReference type="Rhea" id="RHEA:13065"/>
        <dbReference type="ChEBI" id="CHEBI:15377"/>
        <dbReference type="ChEBI" id="CHEBI:15378"/>
        <dbReference type="ChEBI" id="CHEBI:30616"/>
        <dbReference type="ChEBI" id="CHEBI:43474"/>
        <dbReference type="ChEBI" id="CHEBI:456216"/>
        <dbReference type="EC" id="5.6.2.3"/>
    </reaction>
</comment>
<proteinExistence type="inferred from homology"/>
<keyword evidence="1" id="KW-0378">Hydrolase</keyword>
<dbReference type="Pfam" id="PF21530">
    <property type="entry name" value="Pif1_2B_dom"/>
    <property type="match status" value="1"/>
</dbReference>
<feature type="domain" description="DNA helicase Pif1-like 2B" evidence="3">
    <location>
        <begin position="816"/>
        <end position="862"/>
    </location>
</feature>
<dbReference type="CDD" id="cd18809">
    <property type="entry name" value="SF1_C_RecD"/>
    <property type="match status" value="1"/>
</dbReference>
<dbReference type="GO" id="GO:0000723">
    <property type="term" value="P:telomere maintenance"/>
    <property type="evidence" value="ECO:0007669"/>
    <property type="project" value="InterPro"/>
</dbReference>
<dbReference type="FunFam" id="3.40.50.300:FF:002884">
    <property type="entry name" value="ATP-dependent DNA helicase"/>
    <property type="match status" value="1"/>
</dbReference>
<dbReference type="Gene3D" id="2.40.50.140">
    <property type="entry name" value="Nucleic acid-binding proteins"/>
    <property type="match status" value="1"/>
</dbReference>
<dbReference type="GO" id="GO:0006281">
    <property type="term" value="P:DNA repair"/>
    <property type="evidence" value="ECO:0007669"/>
    <property type="project" value="UniProtKB-KW"/>
</dbReference>
<dbReference type="GO" id="GO:0005524">
    <property type="term" value="F:ATP binding"/>
    <property type="evidence" value="ECO:0007669"/>
    <property type="project" value="UniProtKB-KW"/>
</dbReference>
<keyword evidence="1" id="KW-0227">DNA damage</keyword>
<feature type="domain" description="DNA helicase Pif1-like DEAD-box helicase" evidence="2">
    <location>
        <begin position="525"/>
        <end position="684"/>
    </location>
</feature>
<dbReference type="InterPro" id="IPR010285">
    <property type="entry name" value="DNA_helicase_pif1-like_DEAD"/>
</dbReference>
<keyword evidence="5" id="KW-1185">Reference proteome</keyword>
<dbReference type="SUPFAM" id="SSF50249">
    <property type="entry name" value="Nucleic acid-binding proteins"/>
    <property type="match status" value="1"/>
</dbReference>
<keyword evidence="1" id="KW-0547">Nucleotide-binding</keyword>
<evidence type="ECO:0000313" key="4">
    <source>
        <dbReference type="EMBL" id="KAJ0219298.1"/>
    </source>
</evidence>
<evidence type="ECO:0000259" key="2">
    <source>
        <dbReference type="Pfam" id="PF05970"/>
    </source>
</evidence>
<dbReference type="InterPro" id="IPR012340">
    <property type="entry name" value="NA-bd_OB-fold"/>
</dbReference>
<keyword evidence="1" id="KW-0234">DNA repair</keyword>
<evidence type="ECO:0000259" key="3">
    <source>
        <dbReference type="Pfam" id="PF21530"/>
    </source>
</evidence>